<keyword evidence="1" id="KW-0812">Transmembrane</keyword>
<evidence type="ECO:0000256" key="1">
    <source>
        <dbReference type="SAM" id="Phobius"/>
    </source>
</evidence>
<gene>
    <name evidence="2" type="ORF">CEP51_008006</name>
</gene>
<dbReference type="InterPro" id="IPR021848">
    <property type="entry name" value="HODM_asu-like"/>
</dbReference>
<evidence type="ECO:0000313" key="2">
    <source>
        <dbReference type="EMBL" id="RSL78670.1"/>
    </source>
</evidence>
<dbReference type="AlphaFoldDB" id="A0A428RMB0"/>
<dbReference type="Proteomes" id="UP000287972">
    <property type="component" value="Unassembled WGS sequence"/>
</dbReference>
<protein>
    <submittedName>
        <fullName evidence="2">Uncharacterized protein</fullName>
    </submittedName>
</protein>
<organism evidence="2 3">
    <name type="scientific">Fusarium floridanum</name>
    <dbReference type="NCBI Taxonomy" id="1325733"/>
    <lineage>
        <taxon>Eukaryota</taxon>
        <taxon>Fungi</taxon>
        <taxon>Dikarya</taxon>
        <taxon>Ascomycota</taxon>
        <taxon>Pezizomycotina</taxon>
        <taxon>Sordariomycetes</taxon>
        <taxon>Hypocreomycetidae</taxon>
        <taxon>Hypocreales</taxon>
        <taxon>Nectriaceae</taxon>
        <taxon>Fusarium</taxon>
        <taxon>Fusarium solani species complex</taxon>
    </lineage>
</organism>
<proteinExistence type="predicted"/>
<keyword evidence="1" id="KW-0472">Membrane</keyword>
<dbReference type="Pfam" id="PF11927">
    <property type="entry name" value="HODM_asu-like"/>
    <property type="match status" value="1"/>
</dbReference>
<sequence>MQVPILAVGILLAICLIYLKTFLRRRKQTAPAQTLPCPDEKPAAIEPLENFDWRTKKPPQFRGFKSKYNISMGIRRDTPSELLSIDHDYLDRVNQRREILKQHEDTVCGFLPEGGQAVLEIYDYFLTEYLPVRYPTMFNLSQDGTIFKNLITNRSFPTNPQDIRYALLNLGEIVEEELFLLMPDSDSYRLVAYVCCFPSSFDPAEKLGLLLKDIHKPVPGYEKIGPSMERFFAKLQVGSPIKRQNWSVQVHSELFDCEANCRIKNYEGPGEPNIEDASPPTLTKMPSANKLQTFLRSELQTLTRFPNTQAILFSFKTYMYKVTDVKAQGQGPEFAEAIEGIRKGNVPEMWDYKGAPRWGETVCRYLRS</sequence>
<accession>A0A428RMB0</accession>
<comment type="caution">
    <text evidence="2">The sequence shown here is derived from an EMBL/GenBank/DDBJ whole genome shotgun (WGS) entry which is preliminary data.</text>
</comment>
<name>A0A428RMB0_9HYPO</name>
<keyword evidence="3" id="KW-1185">Reference proteome</keyword>
<evidence type="ECO:0000313" key="3">
    <source>
        <dbReference type="Proteomes" id="UP000287972"/>
    </source>
</evidence>
<feature type="transmembrane region" description="Helical" evidence="1">
    <location>
        <begin position="6"/>
        <end position="23"/>
    </location>
</feature>
<keyword evidence="1" id="KW-1133">Transmembrane helix</keyword>
<dbReference type="EMBL" id="NKCL01000200">
    <property type="protein sequence ID" value="RSL78670.1"/>
    <property type="molecule type" value="Genomic_DNA"/>
</dbReference>
<reference evidence="2 3" key="1">
    <citation type="submission" date="2017-06" db="EMBL/GenBank/DDBJ databases">
        <title>Comparative genomic analysis of Ambrosia Fusariam Clade fungi.</title>
        <authorList>
            <person name="Stajich J.E."/>
            <person name="Carrillo J."/>
            <person name="Kijimoto T."/>
            <person name="Eskalen A."/>
            <person name="O'Donnell K."/>
            <person name="Kasson M."/>
        </authorList>
    </citation>
    <scope>NUCLEOTIDE SEQUENCE [LARGE SCALE GENOMIC DNA]</scope>
    <source>
        <strain evidence="2 3">NRRL62606</strain>
    </source>
</reference>